<comment type="caution">
    <text evidence="15">The sequence shown here is derived from an EMBL/GenBank/DDBJ whole genome shotgun (WGS) entry which is preliminary data.</text>
</comment>
<evidence type="ECO:0000256" key="12">
    <source>
        <dbReference type="ARBA" id="ARBA00040080"/>
    </source>
</evidence>
<evidence type="ECO:0000256" key="7">
    <source>
        <dbReference type="ARBA" id="ARBA00022833"/>
    </source>
</evidence>
<evidence type="ECO:0000256" key="5">
    <source>
        <dbReference type="ARBA" id="ARBA00022475"/>
    </source>
</evidence>
<dbReference type="Proteomes" id="UP001596264">
    <property type="component" value="Unassembled WGS sequence"/>
</dbReference>
<keyword evidence="5" id="KW-1003">Cell membrane</keyword>
<name>A0ABW1W6L6_9GAMM</name>
<sequence>MTAWLAIIAPAWIAGSILSLLSAPLGCLVLWRRMAFFSDALAHGTLLGVALAVWWQLPMGIGIALVSIIVVFGLVLIDDERLPADAVLAVVAVSLLCLGLLALTQLTNQQANVLGFLFGNLLELGWADLPLLAGSVLIGLGLLAYIWPAQIKLATHEALARIQGINPTRQRLFFMGVLAGFCAIALQAVGSLLISGLLVLPALTARLYSTSPKRMVIIALIVAQLGVTLGVWGSVWLDIQTGLSIVLILASLFFIALIISKLTTSKSILAKFWASRR</sequence>
<keyword evidence="8" id="KW-0864">Zinc transport</keyword>
<keyword evidence="11 14" id="KW-0472">Membrane</keyword>
<dbReference type="RefSeq" id="WP_201562760.1">
    <property type="nucleotide sequence ID" value="NZ_CAJGZK010000010.1"/>
</dbReference>
<dbReference type="Pfam" id="PF00950">
    <property type="entry name" value="ABC-3"/>
    <property type="match status" value="1"/>
</dbReference>
<dbReference type="SUPFAM" id="SSF81345">
    <property type="entry name" value="ABC transporter involved in vitamin B12 uptake, BtuC"/>
    <property type="match status" value="1"/>
</dbReference>
<evidence type="ECO:0000256" key="1">
    <source>
        <dbReference type="ARBA" id="ARBA00002313"/>
    </source>
</evidence>
<proteinExistence type="inferred from homology"/>
<feature type="transmembrane region" description="Helical" evidence="14">
    <location>
        <begin position="126"/>
        <end position="147"/>
    </location>
</feature>
<keyword evidence="9 14" id="KW-1133">Transmembrane helix</keyword>
<evidence type="ECO:0000256" key="9">
    <source>
        <dbReference type="ARBA" id="ARBA00022989"/>
    </source>
</evidence>
<evidence type="ECO:0000256" key="13">
    <source>
        <dbReference type="RuleBase" id="RU003943"/>
    </source>
</evidence>
<accession>A0ABW1W6L6</accession>
<evidence type="ECO:0000313" key="15">
    <source>
        <dbReference type="EMBL" id="MFC6380416.1"/>
    </source>
</evidence>
<feature type="transmembrane region" description="Helical" evidence="14">
    <location>
        <begin position="243"/>
        <end position="262"/>
    </location>
</feature>
<dbReference type="InterPro" id="IPR037294">
    <property type="entry name" value="ABC_BtuC-like"/>
</dbReference>
<evidence type="ECO:0000256" key="11">
    <source>
        <dbReference type="ARBA" id="ARBA00023136"/>
    </source>
</evidence>
<dbReference type="Gene3D" id="1.10.3470.10">
    <property type="entry name" value="ABC transporter involved in vitamin B12 uptake, BtuC"/>
    <property type="match status" value="1"/>
</dbReference>
<dbReference type="EMBL" id="JBHSTZ010000007">
    <property type="protein sequence ID" value="MFC6380416.1"/>
    <property type="molecule type" value="Genomic_DNA"/>
</dbReference>
<comment type="function">
    <text evidence="1">Involved in the high-affinity zinc uptake transport system.</text>
</comment>
<comment type="subcellular location">
    <subcellularLocation>
        <location evidence="2 13">Cell membrane</location>
        <topology evidence="2 13">Multi-pass membrane protein</topology>
    </subcellularLocation>
</comment>
<feature type="transmembrane region" description="Helical" evidence="14">
    <location>
        <begin position="168"/>
        <end position="186"/>
    </location>
</feature>
<reference evidence="16" key="1">
    <citation type="journal article" date="2019" name="Int. J. Syst. Evol. Microbiol.">
        <title>The Global Catalogue of Microorganisms (GCM) 10K type strain sequencing project: providing services to taxonomists for standard genome sequencing and annotation.</title>
        <authorList>
            <consortium name="The Broad Institute Genomics Platform"/>
            <consortium name="The Broad Institute Genome Sequencing Center for Infectious Disease"/>
            <person name="Wu L."/>
            <person name="Ma J."/>
        </authorList>
    </citation>
    <scope>NUCLEOTIDE SEQUENCE [LARGE SCALE GENOMIC DNA]</scope>
    <source>
        <strain evidence="16">CCM 2050</strain>
    </source>
</reference>
<evidence type="ECO:0000256" key="14">
    <source>
        <dbReference type="SAM" id="Phobius"/>
    </source>
</evidence>
<keyword evidence="6 13" id="KW-0812">Transmembrane</keyword>
<evidence type="ECO:0000313" key="16">
    <source>
        <dbReference type="Proteomes" id="UP001596264"/>
    </source>
</evidence>
<evidence type="ECO:0000256" key="8">
    <source>
        <dbReference type="ARBA" id="ARBA00022906"/>
    </source>
</evidence>
<keyword evidence="10" id="KW-0406">Ion transport</keyword>
<keyword evidence="16" id="KW-1185">Reference proteome</keyword>
<organism evidence="15 16">
    <name type="scientific">Psychrobacter glacincola</name>
    <dbReference type="NCBI Taxonomy" id="56810"/>
    <lineage>
        <taxon>Bacteria</taxon>
        <taxon>Pseudomonadati</taxon>
        <taxon>Pseudomonadota</taxon>
        <taxon>Gammaproteobacteria</taxon>
        <taxon>Moraxellales</taxon>
        <taxon>Moraxellaceae</taxon>
        <taxon>Psychrobacter</taxon>
    </lineage>
</organism>
<comment type="similarity">
    <text evidence="3 13">Belongs to the ABC-3 integral membrane protein family.</text>
</comment>
<dbReference type="InterPro" id="IPR001626">
    <property type="entry name" value="ABC_TroCD"/>
</dbReference>
<protein>
    <recommendedName>
        <fullName evidence="12">High-affinity zinc uptake system membrane protein ZnuB</fullName>
    </recommendedName>
</protein>
<keyword evidence="7" id="KW-0862">Zinc</keyword>
<evidence type="ECO:0000256" key="4">
    <source>
        <dbReference type="ARBA" id="ARBA00022448"/>
    </source>
</evidence>
<feature type="transmembrane region" description="Helical" evidence="14">
    <location>
        <begin position="6"/>
        <end position="31"/>
    </location>
</feature>
<evidence type="ECO:0000256" key="10">
    <source>
        <dbReference type="ARBA" id="ARBA00023065"/>
    </source>
</evidence>
<dbReference type="PANTHER" id="PTHR30477">
    <property type="entry name" value="ABC-TRANSPORTER METAL-BINDING PROTEIN"/>
    <property type="match status" value="1"/>
</dbReference>
<feature type="transmembrane region" description="Helical" evidence="14">
    <location>
        <begin position="61"/>
        <end position="77"/>
    </location>
</feature>
<dbReference type="PANTHER" id="PTHR30477:SF23">
    <property type="entry name" value="HIGH-AFFINITY ZINC UPTAKE SYSTEM MEMBRANE PROTEIN ZNUB"/>
    <property type="match status" value="1"/>
</dbReference>
<evidence type="ECO:0000256" key="2">
    <source>
        <dbReference type="ARBA" id="ARBA00004651"/>
    </source>
</evidence>
<gene>
    <name evidence="15" type="ORF">ACFP58_02855</name>
</gene>
<keyword evidence="4 13" id="KW-0813">Transport</keyword>
<feature type="transmembrane region" description="Helical" evidence="14">
    <location>
        <begin position="216"/>
        <end position="237"/>
    </location>
</feature>
<evidence type="ECO:0000256" key="3">
    <source>
        <dbReference type="ARBA" id="ARBA00008034"/>
    </source>
</evidence>
<evidence type="ECO:0000256" key="6">
    <source>
        <dbReference type="ARBA" id="ARBA00022692"/>
    </source>
</evidence>
<feature type="transmembrane region" description="Helical" evidence="14">
    <location>
        <begin position="86"/>
        <end position="106"/>
    </location>
</feature>